<dbReference type="InterPro" id="IPR036641">
    <property type="entry name" value="HPT_dom_sf"/>
</dbReference>
<gene>
    <name evidence="1" type="ORF">EDC14_101499</name>
</gene>
<proteinExistence type="predicted"/>
<protein>
    <submittedName>
        <fullName evidence="1">Uncharacterized protein</fullName>
    </submittedName>
</protein>
<dbReference type="RefSeq" id="WP_132014662.1">
    <property type="nucleotide sequence ID" value="NZ_SLUN01000014.1"/>
</dbReference>
<name>A0A4R1RMR8_HYDET</name>
<sequence length="126" mass="14919">MEEHRGIFNDERMKREFRAATWTELETMVEALLGLVVDPFDRKAVADLLRIIRNLEQLAVPLRLDGLVAVYRGVARLLEILAETEPPFDCYYIDLLLKFCDDIHQYVAEESWLERSLIRRWQKLRA</sequence>
<keyword evidence="2" id="KW-1185">Reference proteome</keyword>
<accession>A0A4R1RMR8</accession>
<dbReference type="AlphaFoldDB" id="A0A4R1RMR8"/>
<comment type="caution">
    <text evidence="1">The sequence shown here is derived from an EMBL/GenBank/DDBJ whole genome shotgun (WGS) entry which is preliminary data.</text>
</comment>
<dbReference type="EMBL" id="SLUN01000014">
    <property type="protein sequence ID" value="TCL67409.1"/>
    <property type="molecule type" value="Genomic_DNA"/>
</dbReference>
<evidence type="ECO:0000313" key="1">
    <source>
        <dbReference type="EMBL" id="TCL67409.1"/>
    </source>
</evidence>
<reference evidence="1 2" key="1">
    <citation type="submission" date="2019-03" db="EMBL/GenBank/DDBJ databases">
        <title>Genomic Encyclopedia of Type Strains, Phase IV (KMG-IV): sequencing the most valuable type-strain genomes for metagenomic binning, comparative biology and taxonomic classification.</title>
        <authorList>
            <person name="Goeker M."/>
        </authorList>
    </citation>
    <scope>NUCLEOTIDE SEQUENCE [LARGE SCALE GENOMIC DNA]</scope>
    <source>
        <strain evidence="1 2">LX-B</strain>
    </source>
</reference>
<dbReference type="SUPFAM" id="SSF47226">
    <property type="entry name" value="Histidine-containing phosphotransfer domain, HPT domain"/>
    <property type="match status" value="1"/>
</dbReference>
<dbReference type="GO" id="GO:0000160">
    <property type="term" value="P:phosphorelay signal transduction system"/>
    <property type="evidence" value="ECO:0007669"/>
    <property type="project" value="InterPro"/>
</dbReference>
<dbReference type="Proteomes" id="UP000295008">
    <property type="component" value="Unassembled WGS sequence"/>
</dbReference>
<dbReference type="Gene3D" id="1.20.120.160">
    <property type="entry name" value="HPT domain"/>
    <property type="match status" value="1"/>
</dbReference>
<evidence type="ECO:0000313" key="2">
    <source>
        <dbReference type="Proteomes" id="UP000295008"/>
    </source>
</evidence>
<organism evidence="1 2">
    <name type="scientific">Hydrogenispora ethanolica</name>
    <dbReference type="NCBI Taxonomy" id="1082276"/>
    <lineage>
        <taxon>Bacteria</taxon>
        <taxon>Bacillati</taxon>
        <taxon>Bacillota</taxon>
        <taxon>Hydrogenispora</taxon>
    </lineage>
</organism>